<evidence type="ECO:0000313" key="3">
    <source>
        <dbReference type="Proteomes" id="UP000199149"/>
    </source>
</evidence>
<feature type="transmembrane region" description="Helical" evidence="1">
    <location>
        <begin position="7"/>
        <end position="28"/>
    </location>
</feature>
<feature type="transmembrane region" description="Helical" evidence="1">
    <location>
        <begin position="51"/>
        <end position="72"/>
    </location>
</feature>
<name>A0A1I4U7T4_9FLAO</name>
<keyword evidence="1" id="KW-0812">Transmembrane</keyword>
<reference evidence="3" key="1">
    <citation type="submission" date="2016-10" db="EMBL/GenBank/DDBJ databases">
        <authorList>
            <person name="Varghese N."/>
            <person name="Submissions S."/>
        </authorList>
    </citation>
    <scope>NUCLEOTIDE SEQUENCE [LARGE SCALE GENOMIC DNA]</scope>
    <source>
        <strain evidence="3">XJ109</strain>
    </source>
</reference>
<organism evidence="2 3">
    <name type="scientific">Algoriella xinjiangensis</name>
    <dbReference type="NCBI Taxonomy" id="684065"/>
    <lineage>
        <taxon>Bacteria</taxon>
        <taxon>Pseudomonadati</taxon>
        <taxon>Bacteroidota</taxon>
        <taxon>Flavobacteriia</taxon>
        <taxon>Flavobacteriales</taxon>
        <taxon>Weeksellaceae</taxon>
        <taxon>Algoriella</taxon>
    </lineage>
</organism>
<evidence type="ECO:0000256" key="1">
    <source>
        <dbReference type="SAM" id="Phobius"/>
    </source>
</evidence>
<gene>
    <name evidence="2" type="ORF">SAMN05421738_103113</name>
</gene>
<keyword evidence="3" id="KW-1185">Reference proteome</keyword>
<dbReference type="EMBL" id="FOUZ01000003">
    <property type="protein sequence ID" value="SFM84965.1"/>
    <property type="molecule type" value="Genomic_DNA"/>
</dbReference>
<evidence type="ECO:0000313" key="2">
    <source>
        <dbReference type="EMBL" id="SFM84965.1"/>
    </source>
</evidence>
<dbReference type="AlphaFoldDB" id="A0A1I4U7T4"/>
<accession>A0A1I4U7T4</accession>
<dbReference type="RefSeq" id="WP_092906681.1">
    <property type="nucleotide sequence ID" value="NZ_FOUZ01000003.1"/>
</dbReference>
<protein>
    <submittedName>
        <fullName evidence="2">Uncharacterized protein</fullName>
    </submittedName>
</protein>
<keyword evidence="1" id="KW-0472">Membrane</keyword>
<dbReference type="Proteomes" id="UP000199149">
    <property type="component" value="Unassembled WGS sequence"/>
</dbReference>
<proteinExistence type="predicted"/>
<dbReference type="OrthoDB" id="9963217at2"/>
<sequence>MNIILEILAWIIFEFIGVFLGAAVRFWILKMFNSSLTFDEFSTSASRTDNFYNYLVGIPIFIGLIIGVVFIIF</sequence>
<keyword evidence="1" id="KW-1133">Transmembrane helix</keyword>
<dbReference type="STRING" id="684065.SAMN05421738_103113"/>